<evidence type="ECO:0000256" key="2">
    <source>
        <dbReference type="SAM" id="SignalP"/>
    </source>
</evidence>
<feature type="compositionally biased region" description="Polar residues" evidence="1">
    <location>
        <begin position="204"/>
        <end position="214"/>
    </location>
</feature>
<evidence type="ECO:0000313" key="3">
    <source>
        <dbReference type="EMBL" id="EYB84268.1"/>
    </source>
</evidence>
<keyword evidence="2" id="KW-0732">Signal</keyword>
<reference evidence="4" key="1">
    <citation type="journal article" date="2015" name="Nat. Genet.">
        <title>The genome and transcriptome of the zoonotic hookworm Ancylostoma ceylanicum identify infection-specific gene families.</title>
        <authorList>
            <person name="Schwarz E.M."/>
            <person name="Hu Y."/>
            <person name="Antoshechkin I."/>
            <person name="Miller M.M."/>
            <person name="Sternberg P.W."/>
            <person name="Aroian R.V."/>
        </authorList>
    </citation>
    <scope>NUCLEOTIDE SEQUENCE</scope>
    <source>
        <strain evidence="4">HY135</strain>
    </source>
</reference>
<dbReference type="Proteomes" id="UP000024635">
    <property type="component" value="Unassembled WGS sequence"/>
</dbReference>
<evidence type="ECO:0000256" key="1">
    <source>
        <dbReference type="SAM" id="MobiDB-lite"/>
    </source>
</evidence>
<feature type="compositionally biased region" description="Low complexity" evidence="1">
    <location>
        <begin position="133"/>
        <end position="142"/>
    </location>
</feature>
<dbReference type="AlphaFoldDB" id="A0A016S0W4"/>
<feature type="region of interest" description="Disordered" evidence="1">
    <location>
        <begin position="98"/>
        <end position="163"/>
    </location>
</feature>
<protein>
    <submittedName>
        <fullName evidence="3">Uncharacterized protein</fullName>
    </submittedName>
</protein>
<keyword evidence="4" id="KW-1185">Reference proteome</keyword>
<gene>
    <name evidence="3" type="primary">Acey_s0320.g2393</name>
    <name evidence="3" type="ORF">Y032_0320g2393</name>
</gene>
<feature type="region of interest" description="Disordered" evidence="1">
    <location>
        <begin position="204"/>
        <end position="248"/>
    </location>
</feature>
<feature type="signal peptide" evidence="2">
    <location>
        <begin position="1"/>
        <end position="30"/>
    </location>
</feature>
<dbReference type="EMBL" id="JARK01001656">
    <property type="protein sequence ID" value="EYB84268.1"/>
    <property type="molecule type" value="Genomic_DNA"/>
</dbReference>
<name>A0A016S0W4_9BILA</name>
<sequence length="282" mass="32362">MRRFLRNLLSYLFPFFLHLHNVAVLDTVGADVPRTVIDFLNFVMSTWIRLPEFPWPVRRSRRNMKRQRVDYRPFFYEKVKSEPQKIMVMQRSERTVTIAAPPPVAGKNNQLGADNQTKNTPKEQPRGLKRSHSNQANSQRSQNQKRRTDHESAHTHQCTGKQQAERAIIDKGGVNQNGTNVSPIPLPTIDQLRLEGDANILASAENSVQSSPENSVCDRRNNRRFPMTPRPRPDSFSSDDLSEDGDEENIFREQVEVTPSNDARTKQFLVRNTCNIEPSNGE</sequence>
<organism evidence="3 4">
    <name type="scientific">Ancylostoma ceylanicum</name>
    <dbReference type="NCBI Taxonomy" id="53326"/>
    <lineage>
        <taxon>Eukaryota</taxon>
        <taxon>Metazoa</taxon>
        <taxon>Ecdysozoa</taxon>
        <taxon>Nematoda</taxon>
        <taxon>Chromadorea</taxon>
        <taxon>Rhabditida</taxon>
        <taxon>Rhabditina</taxon>
        <taxon>Rhabditomorpha</taxon>
        <taxon>Strongyloidea</taxon>
        <taxon>Ancylostomatidae</taxon>
        <taxon>Ancylostomatinae</taxon>
        <taxon>Ancylostoma</taxon>
    </lineage>
</organism>
<proteinExistence type="predicted"/>
<evidence type="ECO:0000313" key="4">
    <source>
        <dbReference type="Proteomes" id="UP000024635"/>
    </source>
</evidence>
<accession>A0A016S0W4</accession>
<feature type="chain" id="PRO_5001488822" evidence="2">
    <location>
        <begin position="31"/>
        <end position="282"/>
    </location>
</feature>
<comment type="caution">
    <text evidence="3">The sequence shown here is derived from an EMBL/GenBank/DDBJ whole genome shotgun (WGS) entry which is preliminary data.</text>
</comment>
<feature type="compositionally biased region" description="Polar residues" evidence="1">
    <location>
        <begin position="107"/>
        <end position="119"/>
    </location>
</feature>